<organism evidence="1 2">
    <name type="scientific">Massilia mucilaginosa</name>
    <dbReference type="NCBI Taxonomy" id="2609282"/>
    <lineage>
        <taxon>Bacteria</taxon>
        <taxon>Pseudomonadati</taxon>
        <taxon>Pseudomonadota</taxon>
        <taxon>Betaproteobacteria</taxon>
        <taxon>Burkholderiales</taxon>
        <taxon>Oxalobacteraceae</taxon>
        <taxon>Telluria group</taxon>
        <taxon>Massilia</taxon>
    </lineage>
</organism>
<dbReference type="RefSeq" id="WP_166876735.1">
    <property type="nucleotide sequence ID" value="NZ_WHJH01000016.1"/>
</dbReference>
<evidence type="ECO:0000313" key="2">
    <source>
        <dbReference type="Proteomes" id="UP000609726"/>
    </source>
</evidence>
<evidence type="ECO:0000313" key="1">
    <source>
        <dbReference type="EMBL" id="NHZ90440.1"/>
    </source>
</evidence>
<proteinExistence type="predicted"/>
<dbReference type="Proteomes" id="UP000609726">
    <property type="component" value="Unassembled WGS sequence"/>
</dbReference>
<comment type="caution">
    <text evidence="1">The sequence shown here is derived from an EMBL/GenBank/DDBJ whole genome shotgun (WGS) entry which is preliminary data.</text>
</comment>
<protein>
    <submittedName>
        <fullName evidence="1">Uncharacterized protein</fullName>
    </submittedName>
</protein>
<gene>
    <name evidence="1" type="ORF">F2P45_15640</name>
</gene>
<name>A0ABX0NUN2_9BURK</name>
<keyword evidence="2" id="KW-1185">Reference proteome</keyword>
<dbReference type="EMBL" id="WHJH01000016">
    <property type="protein sequence ID" value="NHZ90440.1"/>
    <property type="molecule type" value="Genomic_DNA"/>
</dbReference>
<reference evidence="1 2" key="1">
    <citation type="submission" date="2019-10" db="EMBL/GenBank/DDBJ databases">
        <title>Taxonomy of Antarctic Massilia spp.: description of Massilia rubra sp. nov., Massilia aquatica sp. nov., Massilia mucilaginosa sp. nov., Massilia frigida sp. nov. isolated from streams, lakes and regoliths.</title>
        <authorList>
            <person name="Holochova P."/>
            <person name="Sedlacek I."/>
            <person name="Kralova S."/>
            <person name="Maslanova I."/>
            <person name="Busse H.-J."/>
            <person name="Stankova E."/>
            <person name="Vrbovska V."/>
            <person name="Kovarovic V."/>
            <person name="Bartak M."/>
            <person name="Svec P."/>
            <person name="Pantucek R."/>
        </authorList>
    </citation>
    <scope>NUCLEOTIDE SEQUENCE [LARGE SCALE GENOMIC DNA]</scope>
    <source>
        <strain evidence="1 2">CCM 8733</strain>
    </source>
</reference>
<sequence>MIKPTYCRKHGVQMYVATSPRLAAAISSNESMPPEEIRYLRFRNDGKSYERAVDSNFLEKFGLPVNDAVVILKDRDKALKQLNDRLLIQKIIREMKGVCPLCLDGVLHPLAP</sequence>
<accession>A0ABX0NUN2</accession>